<evidence type="ECO:0000256" key="5">
    <source>
        <dbReference type="ARBA" id="ARBA00022475"/>
    </source>
</evidence>
<evidence type="ECO:0000256" key="6">
    <source>
        <dbReference type="ARBA" id="ARBA00022692"/>
    </source>
</evidence>
<evidence type="ECO:0000256" key="10">
    <source>
        <dbReference type="ARBA" id="ARBA00023136"/>
    </source>
</evidence>
<dbReference type="Proteomes" id="UP001219605">
    <property type="component" value="Chromosome"/>
</dbReference>
<feature type="compositionally biased region" description="Low complexity" evidence="12">
    <location>
        <begin position="305"/>
        <end position="331"/>
    </location>
</feature>
<feature type="region of interest" description="Disordered" evidence="12">
    <location>
        <begin position="285"/>
        <end position="354"/>
    </location>
</feature>
<dbReference type="PROSITE" id="PS50893">
    <property type="entry name" value="ABC_TRANSPORTER_2"/>
    <property type="match status" value="1"/>
</dbReference>
<dbReference type="InterPro" id="IPR017871">
    <property type="entry name" value="ABC_transporter-like_CS"/>
</dbReference>
<comment type="similarity">
    <text evidence="11">Belongs to the binding-protein-dependent transport system permease family.</text>
</comment>
<dbReference type="InterPro" id="IPR035906">
    <property type="entry name" value="MetI-like_sf"/>
</dbReference>
<evidence type="ECO:0000256" key="4">
    <source>
        <dbReference type="ARBA" id="ARBA00022448"/>
    </source>
</evidence>
<dbReference type="InterPro" id="IPR000515">
    <property type="entry name" value="MetI-like"/>
</dbReference>
<feature type="compositionally biased region" description="Pro residues" evidence="12">
    <location>
        <begin position="291"/>
        <end position="304"/>
    </location>
</feature>
<feature type="region of interest" description="Disordered" evidence="12">
    <location>
        <begin position="674"/>
        <end position="699"/>
    </location>
</feature>
<evidence type="ECO:0000313" key="16">
    <source>
        <dbReference type="Proteomes" id="UP001219605"/>
    </source>
</evidence>
<dbReference type="InterPro" id="IPR050388">
    <property type="entry name" value="ABC_Ni/Peptide_Import"/>
</dbReference>
<feature type="transmembrane region" description="Helical" evidence="11">
    <location>
        <begin position="80"/>
        <end position="104"/>
    </location>
</feature>
<feature type="transmembrane region" description="Helical" evidence="11">
    <location>
        <begin position="197"/>
        <end position="222"/>
    </location>
</feature>
<evidence type="ECO:0000256" key="9">
    <source>
        <dbReference type="ARBA" id="ARBA00022989"/>
    </source>
</evidence>
<feature type="domain" description="ABC transporter" evidence="13">
    <location>
        <begin position="361"/>
        <end position="617"/>
    </location>
</feature>
<reference evidence="15 16" key="1">
    <citation type="submission" date="2023-02" db="EMBL/GenBank/DDBJ databases">
        <authorList>
            <person name="Mo P."/>
        </authorList>
    </citation>
    <scope>NUCLEOTIDE SEQUENCE [LARGE SCALE GENOMIC DNA]</scope>
    <source>
        <strain evidence="15 16">HUAS 3</strain>
    </source>
</reference>
<evidence type="ECO:0000259" key="13">
    <source>
        <dbReference type="PROSITE" id="PS50893"/>
    </source>
</evidence>
<dbReference type="Pfam" id="PF08352">
    <property type="entry name" value="oligo_HPY"/>
    <property type="match status" value="1"/>
</dbReference>
<feature type="transmembrane region" description="Helical" evidence="11">
    <location>
        <begin position="242"/>
        <end position="264"/>
    </location>
</feature>
<dbReference type="Gene3D" id="3.40.50.300">
    <property type="entry name" value="P-loop containing nucleotide triphosphate hydrolases"/>
    <property type="match status" value="1"/>
</dbReference>
<dbReference type="SUPFAM" id="SSF52540">
    <property type="entry name" value="P-loop containing nucleoside triphosphate hydrolases"/>
    <property type="match status" value="1"/>
</dbReference>
<keyword evidence="9 11" id="KW-1133">Transmembrane helix</keyword>
<dbReference type="SMART" id="SM00382">
    <property type="entry name" value="AAA"/>
    <property type="match status" value="1"/>
</dbReference>
<keyword evidence="8" id="KW-0067">ATP-binding</keyword>
<dbReference type="NCBIfam" id="TIGR01727">
    <property type="entry name" value="oligo_HPY"/>
    <property type="match status" value="1"/>
</dbReference>
<dbReference type="InterPro" id="IPR003439">
    <property type="entry name" value="ABC_transporter-like_ATP-bd"/>
</dbReference>
<feature type="region of interest" description="Disordered" evidence="12">
    <location>
        <begin position="621"/>
        <end position="644"/>
    </location>
</feature>
<dbReference type="PANTHER" id="PTHR43297:SF2">
    <property type="entry name" value="DIPEPTIDE TRANSPORT ATP-BINDING PROTEIN DPPD"/>
    <property type="match status" value="1"/>
</dbReference>
<dbReference type="CDD" id="cd06261">
    <property type="entry name" value="TM_PBP2"/>
    <property type="match status" value="1"/>
</dbReference>
<evidence type="ECO:0000259" key="14">
    <source>
        <dbReference type="PROSITE" id="PS50928"/>
    </source>
</evidence>
<evidence type="ECO:0000256" key="3">
    <source>
        <dbReference type="ARBA" id="ARBA00005417"/>
    </source>
</evidence>
<accession>A0ABY7ZWU2</accession>
<evidence type="ECO:0000256" key="2">
    <source>
        <dbReference type="ARBA" id="ARBA00004202"/>
    </source>
</evidence>
<name>A0ABY7ZWU2_9ACTN</name>
<proteinExistence type="inferred from homology"/>
<comment type="similarity">
    <text evidence="3">Belongs to the ABC transporter superfamily.</text>
</comment>
<dbReference type="Pfam" id="PF00528">
    <property type="entry name" value="BPD_transp_1"/>
    <property type="match status" value="1"/>
</dbReference>
<keyword evidence="5" id="KW-1003">Cell membrane</keyword>
<keyword evidence="7" id="KW-0547">Nucleotide-binding</keyword>
<sequence>MTTVQRRRGVPVTGRTVLLALPLLGFALVGLLAPVLAPADPTATDLAASLRPPSAEHLLGTDQLGRDQLSRLLYGARSSLTVAAAVLAVSMTVGVVVGTVAGYLGGVPDRVVARLVDTAVSLPGMLVALAVIGVRGPGVENLVIALCLWAWAPYARIARARVAGLRGSPHLDALRLLGAGPARIVGRHLLPPALAPCLVYASTDVGTIVLGVATLSFLGLGIPPPQAEWGQMLIEGRPFLASAWWLAYPPGIAITAVVFASNLLGERLAVGDERPSILRWLLPTRRRTRPATPPADPAAPPDAPAAPTVTARPTTAALTATATVRPTTADPDTGHPARSALTGLPAASTGISSGDDSLLSVRGLSVAYPRDGGPHRVVADVSYDVRRGQILAVVGETGSGKTTAVLAPFGLLDPAATVTGSAVLRAGDGFRQLVGHPPHQRHHQGRRGHDRRVGVVFQDSLAVLNPVRTIGAHVDEAVRNAGRGGRRATTRRVTEELLRLVGLPDPAGTARAFPHQLSGGMRQRVQIAVAIAGEPELLVADEPTSALDVTVQAQLLDLLTGLRDELDMAMILISHDLAVVTRLADRVAVMYAGRIVESGPLASIVGNPDHPYTRGLLDAVPRPDAAPGTRFRTMPGRSGTGPDDSGGCAFAARCPSVVPACAHHQPVPVTLGPAHRSACSRPRDTTVPVTGTAAGPDGR</sequence>
<feature type="transmembrane region" description="Helical" evidence="11">
    <location>
        <begin position="111"/>
        <end position="132"/>
    </location>
</feature>
<dbReference type="PROSITE" id="PS50928">
    <property type="entry name" value="ABC_TM1"/>
    <property type="match status" value="1"/>
</dbReference>
<feature type="domain" description="ABC transmembrane type-1" evidence="14">
    <location>
        <begin position="76"/>
        <end position="265"/>
    </location>
</feature>
<evidence type="ECO:0000256" key="8">
    <source>
        <dbReference type="ARBA" id="ARBA00022840"/>
    </source>
</evidence>
<dbReference type="PANTHER" id="PTHR43297">
    <property type="entry name" value="OLIGOPEPTIDE TRANSPORT ATP-BINDING PROTEIN APPD"/>
    <property type="match status" value="1"/>
</dbReference>
<dbReference type="InterPro" id="IPR013563">
    <property type="entry name" value="Oligopep_ABC_C"/>
</dbReference>
<dbReference type="EMBL" id="CP118615">
    <property type="protein sequence ID" value="WDZ86577.1"/>
    <property type="molecule type" value="Genomic_DNA"/>
</dbReference>
<dbReference type="Gene3D" id="1.10.3720.10">
    <property type="entry name" value="MetI-like"/>
    <property type="match status" value="1"/>
</dbReference>
<organism evidence="15 16">
    <name type="scientific">Micromonospora cathayae</name>
    <dbReference type="NCBI Taxonomy" id="3028804"/>
    <lineage>
        <taxon>Bacteria</taxon>
        <taxon>Bacillati</taxon>
        <taxon>Actinomycetota</taxon>
        <taxon>Actinomycetes</taxon>
        <taxon>Micromonosporales</taxon>
        <taxon>Micromonosporaceae</taxon>
        <taxon>Micromonospora</taxon>
    </lineage>
</organism>
<dbReference type="SUPFAM" id="SSF161098">
    <property type="entry name" value="MetI-like"/>
    <property type="match status" value="1"/>
</dbReference>
<evidence type="ECO:0000256" key="12">
    <source>
        <dbReference type="SAM" id="MobiDB-lite"/>
    </source>
</evidence>
<dbReference type="Pfam" id="PF00005">
    <property type="entry name" value="ABC_tran"/>
    <property type="match status" value="1"/>
</dbReference>
<evidence type="ECO:0000256" key="7">
    <source>
        <dbReference type="ARBA" id="ARBA00022741"/>
    </source>
</evidence>
<dbReference type="RefSeq" id="WP_275033412.1">
    <property type="nucleotide sequence ID" value="NZ_CP118615.1"/>
</dbReference>
<comment type="subcellular location">
    <subcellularLocation>
        <location evidence="11">Cell membrane</location>
        <topology evidence="11">Multi-pass membrane protein</topology>
    </subcellularLocation>
    <subcellularLocation>
        <location evidence="2">Cell membrane</location>
        <topology evidence="2">Peripheral membrane protein</topology>
    </subcellularLocation>
    <subcellularLocation>
        <location evidence="1">Membrane</location>
        <topology evidence="1">Multi-pass membrane protein</topology>
    </subcellularLocation>
</comment>
<gene>
    <name evidence="15" type="ORF">PVK37_09360</name>
</gene>
<evidence type="ECO:0000256" key="1">
    <source>
        <dbReference type="ARBA" id="ARBA00004141"/>
    </source>
</evidence>
<keyword evidence="4 11" id="KW-0813">Transport</keyword>
<keyword evidence="10 11" id="KW-0472">Membrane</keyword>
<dbReference type="PROSITE" id="PS00211">
    <property type="entry name" value="ABC_TRANSPORTER_1"/>
    <property type="match status" value="1"/>
</dbReference>
<dbReference type="InterPro" id="IPR003593">
    <property type="entry name" value="AAA+_ATPase"/>
</dbReference>
<dbReference type="InterPro" id="IPR027417">
    <property type="entry name" value="P-loop_NTPase"/>
</dbReference>
<evidence type="ECO:0000313" key="15">
    <source>
        <dbReference type="EMBL" id="WDZ86577.1"/>
    </source>
</evidence>
<keyword evidence="6 11" id="KW-0812">Transmembrane</keyword>
<keyword evidence="16" id="KW-1185">Reference proteome</keyword>
<dbReference type="CDD" id="cd03257">
    <property type="entry name" value="ABC_NikE_OppD_transporters"/>
    <property type="match status" value="1"/>
</dbReference>
<evidence type="ECO:0000256" key="11">
    <source>
        <dbReference type="RuleBase" id="RU363032"/>
    </source>
</evidence>
<protein>
    <submittedName>
        <fullName evidence="15">Dipeptide/oligopeptide/nickel ABC transporter permease/ATP-binding protein</fullName>
    </submittedName>
</protein>